<name>A0ABW4S0I0_9ACTN</name>
<keyword evidence="1" id="KW-0812">Transmembrane</keyword>
<comment type="subcellular location">
    <subcellularLocation>
        <location evidence="1">Cell membrane</location>
        <topology evidence="1">Multi-pass membrane protein</topology>
    </subcellularLocation>
</comment>
<dbReference type="InterPro" id="IPR002994">
    <property type="entry name" value="Surf1/Shy1"/>
</dbReference>
<sequence>MTQRLKQLLVALGGGAICLLFVFLGLWQMQVFESQKSDSTAQRAAEPPRELEANLTAEGKVGDLYGRTVTVSGHYLPAAQHLVGTERPLRVLTAFRTDQGRTLAVVRGTTDADEAPAPPTGQQTVEGIILPTQGSDGGPVSTEVPAGTMSTVRLEQLVQEWPTPMLDGFVTLKPALSEQQGLVSTEAPVPDTEGGRVRNQGYALQWWAFAGFGAVLTTIAVRNLRPRDED</sequence>
<evidence type="ECO:0000256" key="1">
    <source>
        <dbReference type="RuleBase" id="RU363076"/>
    </source>
</evidence>
<evidence type="ECO:0000313" key="3">
    <source>
        <dbReference type="Proteomes" id="UP001597326"/>
    </source>
</evidence>
<dbReference type="CDD" id="cd06662">
    <property type="entry name" value="SURF1"/>
    <property type="match status" value="1"/>
</dbReference>
<organism evidence="2 3">
    <name type="scientific">Luteococcus peritonei</name>
    <dbReference type="NCBI Taxonomy" id="88874"/>
    <lineage>
        <taxon>Bacteria</taxon>
        <taxon>Bacillati</taxon>
        <taxon>Actinomycetota</taxon>
        <taxon>Actinomycetes</taxon>
        <taxon>Propionibacteriales</taxon>
        <taxon>Propionibacteriaceae</taxon>
        <taxon>Luteococcus</taxon>
    </lineage>
</organism>
<dbReference type="EMBL" id="JBHUFZ010000032">
    <property type="protein sequence ID" value="MFD1891183.1"/>
    <property type="molecule type" value="Genomic_DNA"/>
</dbReference>
<feature type="transmembrane region" description="Helical" evidence="1">
    <location>
        <begin position="206"/>
        <end position="224"/>
    </location>
</feature>
<keyword evidence="3" id="KW-1185">Reference proteome</keyword>
<protein>
    <recommendedName>
        <fullName evidence="1">SURF1-like protein</fullName>
    </recommendedName>
</protein>
<dbReference type="Pfam" id="PF02104">
    <property type="entry name" value="SURF1"/>
    <property type="match status" value="1"/>
</dbReference>
<evidence type="ECO:0000313" key="2">
    <source>
        <dbReference type="EMBL" id="MFD1891183.1"/>
    </source>
</evidence>
<keyword evidence="1" id="KW-1003">Cell membrane</keyword>
<gene>
    <name evidence="2" type="ORF">ACFSCS_13465</name>
</gene>
<dbReference type="Proteomes" id="UP001597326">
    <property type="component" value="Unassembled WGS sequence"/>
</dbReference>
<proteinExistence type="inferred from homology"/>
<reference evidence="3" key="1">
    <citation type="journal article" date="2019" name="Int. J. Syst. Evol. Microbiol.">
        <title>The Global Catalogue of Microorganisms (GCM) 10K type strain sequencing project: providing services to taxonomists for standard genome sequencing and annotation.</title>
        <authorList>
            <consortium name="The Broad Institute Genomics Platform"/>
            <consortium name="The Broad Institute Genome Sequencing Center for Infectious Disease"/>
            <person name="Wu L."/>
            <person name="Ma J."/>
        </authorList>
    </citation>
    <scope>NUCLEOTIDE SEQUENCE [LARGE SCALE GENOMIC DNA]</scope>
    <source>
        <strain evidence="3">CAIM 431</strain>
    </source>
</reference>
<feature type="transmembrane region" description="Helical" evidence="1">
    <location>
        <begin position="7"/>
        <end position="27"/>
    </location>
</feature>
<accession>A0ABW4S0I0</accession>
<comment type="caution">
    <text evidence="2">The sequence shown here is derived from an EMBL/GenBank/DDBJ whole genome shotgun (WGS) entry which is preliminary data.</text>
</comment>
<comment type="similarity">
    <text evidence="1">Belongs to the SURF1 family.</text>
</comment>
<dbReference type="RefSeq" id="WP_343875409.1">
    <property type="nucleotide sequence ID" value="NZ_BAAAIX010000033.1"/>
</dbReference>
<keyword evidence="1" id="KW-1133">Transmembrane helix</keyword>
<keyword evidence="1" id="KW-0472">Membrane</keyword>